<dbReference type="AlphaFoldDB" id="E4U8H1"/>
<evidence type="ECO:0000256" key="1">
    <source>
        <dbReference type="SAM" id="MobiDB-lite"/>
    </source>
</evidence>
<keyword evidence="3" id="KW-1185">Reference proteome</keyword>
<protein>
    <submittedName>
        <fullName evidence="2">Uncharacterized protein</fullName>
    </submittedName>
</protein>
<name>E4U8H1_OCEP5</name>
<accession>E4U8H1</accession>
<reference evidence="3" key="1">
    <citation type="submission" date="2010-11" db="EMBL/GenBank/DDBJ databases">
        <title>The complete sequence of chromosome of Oceanithermus profundus DSM 14977.</title>
        <authorList>
            <consortium name="US DOE Joint Genome Institute (JGI-PGF)"/>
            <person name="Lucas S."/>
            <person name="Copeland A."/>
            <person name="Lapidus A."/>
            <person name="Bruce D."/>
            <person name="Goodwin L."/>
            <person name="Pitluck S."/>
            <person name="Kyrpides N."/>
            <person name="Mavromatis K."/>
            <person name="Pagani I."/>
            <person name="Ivanova N."/>
            <person name="Zhang X."/>
            <person name="Brettin T."/>
            <person name="Detter J.C."/>
            <person name="Tapia R."/>
            <person name="Han C."/>
            <person name="Land M."/>
            <person name="Hauser L."/>
            <person name="Markowitz V."/>
            <person name="Cheng J.-F."/>
            <person name="Hugenholtz P."/>
            <person name="Woyke T."/>
            <person name="Wu D."/>
            <person name="Tindall B."/>
            <person name="Faehnrich R."/>
            <person name="Brambilla E."/>
            <person name="Klenk H.-P."/>
            <person name="Eisen J.A."/>
        </authorList>
    </citation>
    <scope>NUCLEOTIDE SEQUENCE [LARGE SCALE GENOMIC DNA]</scope>
    <source>
        <strain evidence="3">DSM 14977 / NBRC 100410 / VKM B-2274 / 506</strain>
    </source>
</reference>
<dbReference type="STRING" id="670487.Ocepr_1194"/>
<proteinExistence type="predicted"/>
<reference evidence="2 3" key="2">
    <citation type="journal article" date="2011" name="Stand. Genomic Sci.">
        <title>Complete genome sequence of Oceanithermus profundus type strain (506).</title>
        <authorList>
            <person name="Pati A."/>
            <person name="Zhang X."/>
            <person name="Lapidus A."/>
            <person name="Nolan M."/>
            <person name="Lucas S."/>
            <person name="Del Rio T.G."/>
            <person name="Tice H."/>
            <person name="Cheng J.F."/>
            <person name="Tapia R."/>
            <person name="Han C."/>
            <person name="Goodwin L."/>
            <person name="Pitluck S."/>
            <person name="Liolios K."/>
            <person name="Pagani I."/>
            <person name="Ivanova N."/>
            <person name="Mavromatis K."/>
            <person name="Chen A."/>
            <person name="Palaniappan K."/>
            <person name="Hauser L."/>
            <person name="Jeffries C.D."/>
            <person name="Brambilla E.M."/>
            <person name="Rohl A."/>
            <person name="Mwirichia R."/>
            <person name="Rohde M."/>
            <person name="Tindall B.J."/>
            <person name="Sikorski J."/>
            <person name="Wirth R."/>
            <person name="Goker M."/>
            <person name="Woyke T."/>
            <person name="Detter J.C."/>
            <person name="Bristow J."/>
            <person name="Eisen J.A."/>
            <person name="Markowitz V."/>
            <person name="Hugenholtz P."/>
            <person name="Kyrpides N.C."/>
            <person name="Klenk H.P."/>
            <person name="Land M."/>
        </authorList>
    </citation>
    <scope>NUCLEOTIDE SEQUENCE [LARGE SCALE GENOMIC DNA]</scope>
    <source>
        <strain evidence="3">DSM 14977 / NBRC 100410 / VKM B-2274 / 506</strain>
    </source>
</reference>
<dbReference type="EMBL" id="CP002361">
    <property type="protein sequence ID" value="ADR36651.1"/>
    <property type="molecule type" value="Genomic_DNA"/>
</dbReference>
<dbReference type="KEGG" id="opr:Ocepr_1194"/>
<evidence type="ECO:0000313" key="2">
    <source>
        <dbReference type="EMBL" id="ADR36651.1"/>
    </source>
</evidence>
<feature type="compositionally biased region" description="Basic and acidic residues" evidence="1">
    <location>
        <begin position="105"/>
        <end position="118"/>
    </location>
</feature>
<dbReference type="Proteomes" id="UP000008722">
    <property type="component" value="Chromosome"/>
</dbReference>
<evidence type="ECO:0000313" key="3">
    <source>
        <dbReference type="Proteomes" id="UP000008722"/>
    </source>
</evidence>
<sequence length="175" mass="19088" precursor="true">MKIDDLIGILFLLFFIVGPALRGLLKPREPLVEVELPPEIEEMMRERAPRPQEPPQAARPKPAQAQTKPAASSPPAASAAPAAATPGGGSLQTAEGHAAGSRSRQRIEEAQRDASDMAAEEHAAFALTRAHKMKHAGLPLHPRGIVHGMLWHEVLGEPASRRLRRVRTRRRKLLS</sequence>
<dbReference type="HOGENOM" id="CLU_1531008_0_0_0"/>
<dbReference type="RefSeq" id="WP_013457821.1">
    <property type="nucleotide sequence ID" value="NC_014761.1"/>
</dbReference>
<feature type="region of interest" description="Disordered" evidence="1">
    <location>
        <begin position="43"/>
        <end position="118"/>
    </location>
</feature>
<organism evidence="2 3">
    <name type="scientific">Oceanithermus profundus (strain DSM 14977 / NBRC 100410 / VKM B-2274 / 506)</name>
    <dbReference type="NCBI Taxonomy" id="670487"/>
    <lineage>
        <taxon>Bacteria</taxon>
        <taxon>Thermotogati</taxon>
        <taxon>Deinococcota</taxon>
        <taxon>Deinococci</taxon>
        <taxon>Thermales</taxon>
        <taxon>Thermaceae</taxon>
        <taxon>Oceanithermus</taxon>
    </lineage>
</organism>
<gene>
    <name evidence="2" type="ordered locus">Ocepr_1194</name>
</gene>
<feature type="compositionally biased region" description="Low complexity" evidence="1">
    <location>
        <begin position="55"/>
        <end position="85"/>
    </location>
</feature>